<dbReference type="Pfam" id="PF22725">
    <property type="entry name" value="GFO_IDH_MocA_C3"/>
    <property type="match status" value="1"/>
</dbReference>
<reference evidence="4 5" key="1">
    <citation type="submission" date="2021-03" db="EMBL/GenBank/DDBJ databases">
        <title>Sequencing the genomes of 1000 actinobacteria strains.</title>
        <authorList>
            <person name="Klenk H.-P."/>
        </authorList>
    </citation>
    <scope>NUCLEOTIDE SEQUENCE [LARGE SCALE GENOMIC DNA]</scope>
    <source>
        <strain evidence="4 5">DSM 14564</strain>
    </source>
</reference>
<gene>
    <name evidence="4" type="ORF">JOF44_001838</name>
</gene>
<dbReference type="PANTHER" id="PTHR43377">
    <property type="entry name" value="BILIVERDIN REDUCTASE A"/>
    <property type="match status" value="1"/>
</dbReference>
<evidence type="ECO:0000259" key="2">
    <source>
        <dbReference type="Pfam" id="PF01408"/>
    </source>
</evidence>
<dbReference type="Gene3D" id="3.30.360.10">
    <property type="entry name" value="Dihydrodipicolinate Reductase, domain 2"/>
    <property type="match status" value="1"/>
</dbReference>
<dbReference type="Pfam" id="PF01408">
    <property type="entry name" value="GFO_IDH_MocA"/>
    <property type="match status" value="1"/>
</dbReference>
<dbReference type="SUPFAM" id="SSF51735">
    <property type="entry name" value="NAD(P)-binding Rossmann-fold domains"/>
    <property type="match status" value="1"/>
</dbReference>
<dbReference type="RefSeq" id="WP_342591737.1">
    <property type="nucleotide sequence ID" value="NZ_BAAAJV010000005.1"/>
</dbReference>
<dbReference type="SUPFAM" id="SSF55347">
    <property type="entry name" value="Glyceraldehyde-3-phosphate dehydrogenase-like, C-terminal domain"/>
    <property type="match status" value="1"/>
</dbReference>
<dbReference type="PANTHER" id="PTHR43377:SF1">
    <property type="entry name" value="BILIVERDIN REDUCTASE A"/>
    <property type="match status" value="1"/>
</dbReference>
<evidence type="ECO:0000256" key="1">
    <source>
        <dbReference type="ARBA" id="ARBA00023027"/>
    </source>
</evidence>
<proteinExistence type="predicted"/>
<dbReference type="Proteomes" id="UP000698222">
    <property type="component" value="Unassembled WGS sequence"/>
</dbReference>
<feature type="domain" description="Gfo/Idh/MocA-like oxidoreductase N-terminal" evidence="2">
    <location>
        <begin position="56"/>
        <end position="177"/>
    </location>
</feature>
<dbReference type="Gene3D" id="3.40.50.720">
    <property type="entry name" value="NAD(P)-binding Rossmann-like Domain"/>
    <property type="match status" value="1"/>
</dbReference>
<accession>A0ABS4YKC4</accession>
<comment type="caution">
    <text evidence="4">The sequence shown here is derived from an EMBL/GenBank/DDBJ whole genome shotgun (WGS) entry which is preliminary data.</text>
</comment>
<evidence type="ECO:0000313" key="5">
    <source>
        <dbReference type="Proteomes" id="UP000698222"/>
    </source>
</evidence>
<evidence type="ECO:0000259" key="3">
    <source>
        <dbReference type="Pfam" id="PF22725"/>
    </source>
</evidence>
<keyword evidence="1" id="KW-0520">NAD</keyword>
<dbReference type="EMBL" id="JAGIOC010000001">
    <property type="protein sequence ID" value="MBP2408935.1"/>
    <property type="molecule type" value="Genomic_DNA"/>
</dbReference>
<dbReference type="InterPro" id="IPR051450">
    <property type="entry name" value="Gfo/Idh/MocA_Oxidoreductases"/>
</dbReference>
<protein>
    <submittedName>
        <fullName evidence="4">Dehydrogenase</fullName>
    </submittedName>
</protein>
<organism evidence="4 5">
    <name type="scientific">Brachybacterium fresconis</name>
    <dbReference type="NCBI Taxonomy" id="173363"/>
    <lineage>
        <taxon>Bacteria</taxon>
        <taxon>Bacillati</taxon>
        <taxon>Actinomycetota</taxon>
        <taxon>Actinomycetes</taxon>
        <taxon>Micrococcales</taxon>
        <taxon>Dermabacteraceae</taxon>
        <taxon>Brachybacterium</taxon>
    </lineage>
</organism>
<sequence length="425" mass="45202">MSSDLDITAGRTADLASVDPTAADLAAAEGTDTAAAPTLAPHLTDFPRLPTDRPARVVVVGAGGMGSWWAREVAASEVAELVGVADLVEGAPQKVIEQSGVADPSAVAAGTDGVDLAVELGADLLIDPTVPVAHHPVTLKALHAGIPVLGEKPVTETLPEALSLVAHTELTGVPFMVSQSRRFFRQVRQLRSFVAAHGPTVLTSAFFSLFTEMEGYRRTQLHPLLRDMGIHAFDTARYVMDADPVAVTARGAQPEWSVYSHDATVTATFEMSDGSLFVYNGTWNARGLPTYWNSEWRIGAQQGSATWDGTNAPVLGTEDAEETARLQAAVDAESDPEPDQIAASLIECVSALREGRTPMCEVHENLLSFAMVEAAVASVDRGERVEIDDLLEQARVEAIAAETDPQARDLMQSWSSVREALAAAQ</sequence>
<keyword evidence="5" id="KW-1185">Reference proteome</keyword>
<evidence type="ECO:0000313" key="4">
    <source>
        <dbReference type="EMBL" id="MBP2408935.1"/>
    </source>
</evidence>
<dbReference type="InterPro" id="IPR036291">
    <property type="entry name" value="NAD(P)-bd_dom_sf"/>
</dbReference>
<feature type="domain" description="GFO/IDH/MocA-like oxidoreductase" evidence="3">
    <location>
        <begin position="224"/>
        <end position="293"/>
    </location>
</feature>
<name>A0ABS4YKC4_9MICO</name>
<dbReference type="InterPro" id="IPR055170">
    <property type="entry name" value="GFO_IDH_MocA-like_dom"/>
</dbReference>
<dbReference type="InterPro" id="IPR000683">
    <property type="entry name" value="Gfo/Idh/MocA-like_OxRdtase_N"/>
</dbReference>